<dbReference type="KEGG" id="vg:54981326"/>
<dbReference type="GeneID" id="54981326"/>
<accession>A0A222NP83</accession>
<evidence type="ECO:0000313" key="1">
    <source>
        <dbReference type="EMBL" id="ASQ41213.1"/>
    </source>
</evidence>
<dbReference type="EMBL" id="MF361639">
    <property type="protein sequence ID" value="ASQ41213.1"/>
    <property type="molecule type" value="Genomic_DNA"/>
</dbReference>
<reference evidence="1 2" key="1">
    <citation type="journal article" date="2017" name="Proc. Natl. Acad. Sci. U.S.A.">
        <title>Virus found in a boreal lake links ssDNA and dsDNA viruses.</title>
        <authorList>
            <person name="Laanto E."/>
            <person name="Mantynen S."/>
            <person name="De Colibus L."/>
            <person name="Marjakangas J."/>
            <person name="Gillum A."/>
            <person name="Stuart D.I."/>
            <person name="Ravantti J.J."/>
            <person name="Huiskonen J.T."/>
            <person name="Sundberg L.R."/>
        </authorList>
    </citation>
    <scope>NUCLEOTIDE SEQUENCE [LARGE SCALE GENOMIC DNA]</scope>
</reference>
<name>A0A222NP83_9VIRU</name>
<dbReference type="RefSeq" id="YP_009791156.1">
    <property type="nucleotide sequence ID" value="NC_047837.1"/>
</dbReference>
<proteinExistence type="predicted"/>
<keyword evidence="2" id="KW-1185">Reference proteome</keyword>
<organism evidence="1 2">
    <name type="scientific">Flavobacterium phage FLiP</name>
    <dbReference type="NCBI Taxonomy" id="2023716"/>
    <lineage>
        <taxon>Viruses</taxon>
        <taxon>Varidnaviria</taxon>
        <taxon>Abadenavirae</taxon>
        <taxon>Produgelaviricota</taxon>
        <taxon>Ainoaviricetes</taxon>
        <taxon>Lautamovirales</taxon>
        <taxon>Finnlakeviridae</taxon>
        <taxon>Finnlakevirus</taxon>
        <taxon>Finnlakevirus FLiP</taxon>
    </lineage>
</organism>
<protein>
    <submittedName>
        <fullName evidence="1">Uncharacterized protein</fullName>
    </submittedName>
</protein>
<evidence type="ECO:0000313" key="2">
    <source>
        <dbReference type="Proteomes" id="UP000225886"/>
    </source>
</evidence>
<sequence length="336" mass="38431">MSVLAFQKLSGDLSTDGKILVELQKLNQKNGLPDLYYFFDKLYPNREPFLIERSFNSGEPDGWFPRYWNNDPNDEKPFGGSFWGYWNLTAFSGGENEDRDDASLVNSDGQLVCYVSNRESHASYMGEATKMKRHGGYINVNAHFLGFAVIDQFAYNTKGFNGNVQIEYDESPLEKGDISNGKSYVDWFEDSDLVVKSPYFFKVSGEGEPPRYPEKVGDLYQFSVTADIGQYYLIEVADFPYFDILVDFPFNAEVQYSYAYEPPFIDFNTVQNKKASVQITQLTGFKVRSLTRFDAVDSNDNNTYSAFVESTGFYEMNFGVQAHLDKSFILIRNHAE</sequence>
<dbReference type="Proteomes" id="UP000225886">
    <property type="component" value="Segment"/>
</dbReference>